<keyword evidence="2" id="KW-0560">Oxidoreductase</keyword>
<reference evidence="3" key="1">
    <citation type="journal article" date="2019" name="Int. J. Syst. Evol. Microbiol.">
        <title>The Global Catalogue of Microorganisms (GCM) 10K type strain sequencing project: providing services to taxonomists for standard genome sequencing and annotation.</title>
        <authorList>
            <consortium name="The Broad Institute Genomics Platform"/>
            <consortium name="The Broad Institute Genome Sequencing Center for Infectious Disease"/>
            <person name="Wu L."/>
            <person name="Ma J."/>
        </authorList>
    </citation>
    <scope>NUCLEOTIDE SEQUENCE [LARGE SCALE GENOMIC DNA]</scope>
    <source>
        <strain evidence="3">LMG 29894</strain>
    </source>
</reference>
<evidence type="ECO:0000313" key="3">
    <source>
        <dbReference type="Proteomes" id="UP001595791"/>
    </source>
</evidence>
<keyword evidence="2" id="KW-0223">Dioxygenase</keyword>
<keyword evidence="3" id="KW-1185">Reference proteome</keyword>
<comment type="cofactor">
    <cofactor evidence="1">
        <name>Fe(2+)</name>
        <dbReference type="ChEBI" id="CHEBI:29033"/>
    </cofactor>
</comment>
<sequence>MSVPFSPEQVAEFRSRGFLIVRGLADPALRADILTVARRHLEQHIAPIEYEADTNYPGAPRSRDAEGGRTARRLLQVFERDEAFQRWALHRAVTERVRQLLDGGPIALTQAHHNSLMSKQPAFSSETRWHRDIRYWAFETPDLVSVWLALGREYPENGSLGFLPGSNQLDLPAECFDERAFLRTDLPQNRALIEQAHFTSLEPGDVVFFHAMTFHAAGWNRTDQTKHSLVYSYHRQDNLPLAGTRSASLPSVRID</sequence>
<gene>
    <name evidence="2" type="ORF">ACFOW7_19670</name>
</gene>
<dbReference type="InterPro" id="IPR008775">
    <property type="entry name" value="Phytyl_CoA_dOase-like"/>
</dbReference>
<evidence type="ECO:0000313" key="2">
    <source>
        <dbReference type="EMBL" id="MFC4161561.1"/>
    </source>
</evidence>
<comment type="caution">
    <text evidence="2">The sequence shown here is derived from an EMBL/GenBank/DDBJ whole genome shotgun (WGS) entry which is preliminary data.</text>
</comment>
<dbReference type="RefSeq" id="WP_378167637.1">
    <property type="nucleotide sequence ID" value="NZ_JBHSBU010000001.1"/>
</dbReference>
<organism evidence="2 3">
    <name type="scientific">Chitinimonas lacunae</name>
    <dbReference type="NCBI Taxonomy" id="1963018"/>
    <lineage>
        <taxon>Bacteria</taxon>
        <taxon>Pseudomonadati</taxon>
        <taxon>Pseudomonadota</taxon>
        <taxon>Betaproteobacteria</taxon>
        <taxon>Neisseriales</taxon>
        <taxon>Chitinibacteraceae</taxon>
        <taxon>Chitinimonas</taxon>
    </lineage>
</organism>
<dbReference type="EMBL" id="JBHSBU010000001">
    <property type="protein sequence ID" value="MFC4161561.1"/>
    <property type="molecule type" value="Genomic_DNA"/>
</dbReference>
<dbReference type="PANTHER" id="PTHR20883:SF48">
    <property type="entry name" value="ECTOINE DIOXYGENASE"/>
    <property type="match status" value="1"/>
</dbReference>
<protein>
    <submittedName>
        <fullName evidence="2">Phytanoyl-CoA dioxygenase family protein</fullName>
    </submittedName>
</protein>
<dbReference type="GO" id="GO:0051213">
    <property type="term" value="F:dioxygenase activity"/>
    <property type="evidence" value="ECO:0007669"/>
    <property type="project" value="UniProtKB-KW"/>
</dbReference>
<dbReference type="PANTHER" id="PTHR20883">
    <property type="entry name" value="PHYTANOYL-COA DIOXYGENASE DOMAIN CONTAINING 1"/>
    <property type="match status" value="1"/>
</dbReference>
<evidence type="ECO:0000256" key="1">
    <source>
        <dbReference type="ARBA" id="ARBA00001954"/>
    </source>
</evidence>
<dbReference type="Proteomes" id="UP001595791">
    <property type="component" value="Unassembled WGS sequence"/>
</dbReference>
<dbReference type="Gene3D" id="2.60.120.620">
    <property type="entry name" value="q2cbj1_9rhob like domain"/>
    <property type="match status" value="1"/>
</dbReference>
<name>A0ABV8MX19_9NEIS</name>
<accession>A0ABV8MX19</accession>
<dbReference type="SUPFAM" id="SSF51197">
    <property type="entry name" value="Clavaminate synthase-like"/>
    <property type="match status" value="1"/>
</dbReference>
<dbReference type="Pfam" id="PF05721">
    <property type="entry name" value="PhyH"/>
    <property type="match status" value="1"/>
</dbReference>
<proteinExistence type="predicted"/>